<evidence type="ECO:0000313" key="7">
    <source>
        <dbReference type="Proteomes" id="UP000077755"/>
    </source>
</evidence>
<sequence length="284" mass="33328">MKKGHLLKPLNQSKVDWLQAHWWSGQPIDKGDIPTHCKECSLKSIAPGNLVEDSIVDEYCKLLMERDKMYYSQSEKAARFYYMSPWFGPLMCSYHIKKKNLLKRTAKEWAQFDTDCVSYGTMDKGAIKCCDFDYIIILFATEGHWILLLWSVKDFRITLFDSLYDDAPCMSLRELYRKEFLVVEQLIPIMFHRMAPERFPEDAIVYPQVENVVERPKQKNCVDCGVFLMKYVDCILTCNSQDWLGADWNEDVIKNFRHRIAWELHKGIARHPTETSLQARLAGF</sequence>
<evidence type="ECO:0000259" key="5">
    <source>
        <dbReference type="PROSITE" id="PS50600"/>
    </source>
</evidence>
<evidence type="ECO:0000256" key="3">
    <source>
        <dbReference type="ARBA" id="ARBA00022801"/>
    </source>
</evidence>
<reference evidence="6" key="1">
    <citation type="journal article" date="2016" name="Nat. Genet.">
        <title>A high-quality carrot genome assembly provides new insights into carotenoid accumulation and asterid genome evolution.</title>
        <authorList>
            <person name="Iorizzo M."/>
            <person name="Ellison S."/>
            <person name="Senalik D."/>
            <person name="Zeng P."/>
            <person name="Satapoomin P."/>
            <person name="Huang J."/>
            <person name="Bowman M."/>
            <person name="Iovene M."/>
            <person name="Sanseverino W."/>
            <person name="Cavagnaro P."/>
            <person name="Yildiz M."/>
            <person name="Macko-Podgorni A."/>
            <person name="Moranska E."/>
            <person name="Grzebelus E."/>
            <person name="Grzebelus D."/>
            <person name="Ashrafi H."/>
            <person name="Zheng Z."/>
            <person name="Cheng S."/>
            <person name="Spooner D."/>
            <person name="Van Deynze A."/>
            <person name="Simon P."/>
        </authorList>
    </citation>
    <scope>NUCLEOTIDE SEQUENCE</scope>
    <source>
        <tissue evidence="6">Leaf</tissue>
    </source>
</reference>
<dbReference type="AlphaFoldDB" id="A0AAF1B1C9"/>
<dbReference type="Gene3D" id="3.40.395.10">
    <property type="entry name" value="Adenoviral Proteinase, Chain A"/>
    <property type="match status" value="1"/>
</dbReference>
<dbReference type="GO" id="GO:0016926">
    <property type="term" value="P:protein desumoylation"/>
    <property type="evidence" value="ECO:0007669"/>
    <property type="project" value="TreeGrafter"/>
</dbReference>
<keyword evidence="7" id="KW-1185">Reference proteome</keyword>
<dbReference type="Proteomes" id="UP000077755">
    <property type="component" value="Chromosome 5"/>
</dbReference>
<dbReference type="PANTHER" id="PTHR12606:SF136">
    <property type="entry name" value="ULP1 PROTEASE FAMILY PROTEIN"/>
    <property type="match status" value="1"/>
</dbReference>
<dbReference type="Pfam" id="PF02902">
    <property type="entry name" value="Peptidase_C48"/>
    <property type="match status" value="1"/>
</dbReference>
<proteinExistence type="inferred from homology"/>
<comment type="similarity">
    <text evidence="1">Belongs to the peptidase C48 family.</text>
</comment>
<reference evidence="6" key="2">
    <citation type="submission" date="2022-03" db="EMBL/GenBank/DDBJ databases">
        <title>Draft title - Genomic analysis of global carrot germplasm unveils the trajectory of domestication and the origin of high carotenoid orange carrot.</title>
        <authorList>
            <person name="Iorizzo M."/>
            <person name="Ellison S."/>
            <person name="Senalik D."/>
            <person name="Macko-Podgorni A."/>
            <person name="Grzebelus D."/>
            <person name="Bostan H."/>
            <person name="Rolling W."/>
            <person name="Curaba J."/>
            <person name="Simon P."/>
        </authorList>
    </citation>
    <scope>NUCLEOTIDE SEQUENCE</scope>
    <source>
        <tissue evidence="6">Leaf</tissue>
    </source>
</reference>
<dbReference type="SUPFAM" id="SSF54001">
    <property type="entry name" value="Cysteine proteinases"/>
    <property type="match status" value="1"/>
</dbReference>
<evidence type="ECO:0000256" key="1">
    <source>
        <dbReference type="ARBA" id="ARBA00005234"/>
    </source>
</evidence>
<keyword evidence="4" id="KW-0788">Thiol protease</keyword>
<dbReference type="PROSITE" id="PS50600">
    <property type="entry name" value="ULP_PROTEASE"/>
    <property type="match status" value="1"/>
</dbReference>
<feature type="domain" description="Ubiquitin-like protease family profile" evidence="5">
    <location>
        <begin position="35"/>
        <end position="235"/>
    </location>
</feature>
<dbReference type="GO" id="GO:0006508">
    <property type="term" value="P:proteolysis"/>
    <property type="evidence" value="ECO:0007669"/>
    <property type="project" value="UniProtKB-KW"/>
</dbReference>
<protein>
    <recommendedName>
        <fullName evidence="5">Ubiquitin-like protease family profile domain-containing protein</fullName>
    </recommendedName>
</protein>
<evidence type="ECO:0000313" key="6">
    <source>
        <dbReference type="EMBL" id="WOH00307.1"/>
    </source>
</evidence>
<organism evidence="6 7">
    <name type="scientific">Daucus carota subsp. sativus</name>
    <name type="common">Carrot</name>
    <dbReference type="NCBI Taxonomy" id="79200"/>
    <lineage>
        <taxon>Eukaryota</taxon>
        <taxon>Viridiplantae</taxon>
        <taxon>Streptophyta</taxon>
        <taxon>Embryophyta</taxon>
        <taxon>Tracheophyta</taxon>
        <taxon>Spermatophyta</taxon>
        <taxon>Magnoliopsida</taxon>
        <taxon>eudicotyledons</taxon>
        <taxon>Gunneridae</taxon>
        <taxon>Pentapetalae</taxon>
        <taxon>asterids</taxon>
        <taxon>campanulids</taxon>
        <taxon>Apiales</taxon>
        <taxon>Apiaceae</taxon>
        <taxon>Apioideae</taxon>
        <taxon>Scandiceae</taxon>
        <taxon>Daucinae</taxon>
        <taxon>Daucus</taxon>
        <taxon>Daucus sect. Daucus</taxon>
    </lineage>
</organism>
<keyword evidence="2" id="KW-0645">Protease</keyword>
<dbReference type="EMBL" id="CP093347">
    <property type="protein sequence ID" value="WOH00307.1"/>
    <property type="molecule type" value="Genomic_DNA"/>
</dbReference>
<accession>A0AAF1B1C9</accession>
<evidence type="ECO:0000256" key="2">
    <source>
        <dbReference type="ARBA" id="ARBA00022670"/>
    </source>
</evidence>
<dbReference type="InterPro" id="IPR038765">
    <property type="entry name" value="Papain-like_cys_pep_sf"/>
</dbReference>
<dbReference type="InterPro" id="IPR003653">
    <property type="entry name" value="Peptidase_C48_C"/>
</dbReference>
<dbReference type="PANTHER" id="PTHR12606">
    <property type="entry name" value="SENTRIN/SUMO-SPECIFIC PROTEASE"/>
    <property type="match status" value="1"/>
</dbReference>
<dbReference type="GO" id="GO:0016929">
    <property type="term" value="F:deSUMOylase activity"/>
    <property type="evidence" value="ECO:0007669"/>
    <property type="project" value="TreeGrafter"/>
</dbReference>
<gene>
    <name evidence="6" type="ORF">DCAR_0519666</name>
</gene>
<dbReference type="GO" id="GO:0005634">
    <property type="term" value="C:nucleus"/>
    <property type="evidence" value="ECO:0007669"/>
    <property type="project" value="TreeGrafter"/>
</dbReference>
<name>A0AAF1B1C9_DAUCS</name>
<keyword evidence="3" id="KW-0378">Hydrolase</keyword>
<evidence type="ECO:0000256" key="4">
    <source>
        <dbReference type="ARBA" id="ARBA00022807"/>
    </source>
</evidence>